<dbReference type="RefSeq" id="WP_283534648.1">
    <property type="nucleotide sequence ID" value="NZ_CP123751.1"/>
</dbReference>
<dbReference type="SUPFAM" id="SSF53474">
    <property type="entry name" value="alpha/beta-Hydrolases"/>
    <property type="match status" value="1"/>
</dbReference>
<dbReference type="InterPro" id="IPR029058">
    <property type="entry name" value="AB_hydrolase_fold"/>
</dbReference>
<name>A0AAJ6JW05_9LACO</name>
<organism evidence="2 3">
    <name type="scientific">Ligilactobacillus animalis</name>
    <dbReference type="NCBI Taxonomy" id="1605"/>
    <lineage>
        <taxon>Bacteria</taxon>
        <taxon>Bacillati</taxon>
        <taxon>Bacillota</taxon>
        <taxon>Bacilli</taxon>
        <taxon>Lactobacillales</taxon>
        <taxon>Lactobacillaceae</taxon>
        <taxon>Ligilactobacillus</taxon>
    </lineage>
</organism>
<dbReference type="Proteomes" id="UP001238155">
    <property type="component" value="Chromosome"/>
</dbReference>
<reference evidence="2" key="1">
    <citation type="submission" date="2023-04" db="EMBL/GenBank/DDBJ databases">
        <title>Four porcine-derived lactic acid bacteria strains analyses and their evaluation as potential probiotics based on genomics.</title>
        <authorList>
            <person name="Niu D."/>
        </authorList>
    </citation>
    <scope>NUCLEOTIDE SEQUENCE</scope>
    <source>
        <strain evidence="2">ZSB1</strain>
    </source>
</reference>
<keyword evidence="2" id="KW-0378">Hydrolase</keyword>
<dbReference type="EMBL" id="CP123751">
    <property type="protein sequence ID" value="WHQ80001.1"/>
    <property type="molecule type" value="Genomic_DNA"/>
</dbReference>
<proteinExistence type="predicted"/>
<protein>
    <submittedName>
        <fullName evidence="2">Alpha/beta hydrolase</fullName>
    </submittedName>
</protein>
<evidence type="ECO:0000259" key="1">
    <source>
        <dbReference type="Pfam" id="PF00326"/>
    </source>
</evidence>
<evidence type="ECO:0000313" key="2">
    <source>
        <dbReference type="EMBL" id="WHQ80001.1"/>
    </source>
</evidence>
<dbReference type="Gene3D" id="3.40.50.1820">
    <property type="entry name" value="alpha/beta hydrolase"/>
    <property type="match status" value="1"/>
</dbReference>
<accession>A0AAJ6JW05</accession>
<dbReference type="Pfam" id="PF00326">
    <property type="entry name" value="Peptidase_S9"/>
    <property type="match status" value="1"/>
</dbReference>
<dbReference type="InterPro" id="IPR001375">
    <property type="entry name" value="Peptidase_S9_cat"/>
</dbReference>
<feature type="domain" description="Peptidase S9 prolyl oligopeptidase catalytic" evidence="1">
    <location>
        <begin position="83"/>
        <end position="167"/>
    </location>
</feature>
<dbReference type="GO" id="GO:0016787">
    <property type="term" value="F:hydrolase activity"/>
    <property type="evidence" value="ECO:0007669"/>
    <property type="project" value="UniProtKB-KW"/>
</dbReference>
<dbReference type="AlphaFoldDB" id="A0AAJ6JW05"/>
<evidence type="ECO:0000313" key="3">
    <source>
        <dbReference type="Proteomes" id="UP001238155"/>
    </source>
</evidence>
<gene>
    <name evidence="2" type="ORF">QFF56_08720</name>
</gene>
<sequence length="206" mass="23818">MEKEIIEYIYFFSKKIVVYLHGGPDFSIKNEDDDPFVKCLLKNKINVVIVNYPLVSGEGGTTDLKFVRCKIFAVIEKYSEYILYVLGDSYGGYLASLLTDISRIKEVIVVSGFISLRYQYLFSTERSWLKEYMDKGATDFFEIVQKKRVNSPILFIQGSADETTPIIQFDILKNNMKVHKLIGFKHREKGDKLNEVLKIILSQINK</sequence>